<accession>A0A931CET4</accession>
<name>A0A931CET4_9ACTN</name>
<feature type="domain" description="Glyoxalase-like" evidence="1">
    <location>
        <begin position="132"/>
        <end position="234"/>
    </location>
</feature>
<dbReference type="SUPFAM" id="SSF54593">
    <property type="entry name" value="Glyoxalase/Bleomycin resistance protein/Dihydroxybiphenyl dioxygenase"/>
    <property type="match status" value="2"/>
</dbReference>
<dbReference type="RefSeq" id="WP_196417707.1">
    <property type="nucleotide sequence ID" value="NZ_JADQTO010000017.1"/>
</dbReference>
<feature type="domain" description="Glyoxalase-like" evidence="1">
    <location>
        <begin position="17"/>
        <end position="107"/>
    </location>
</feature>
<gene>
    <name evidence="2" type="ORF">I4J89_31290</name>
</gene>
<dbReference type="PANTHER" id="PTHR35908">
    <property type="entry name" value="HYPOTHETICAL FUSION PROTEIN"/>
    <property type="match status" value="1"/>
</dbReference>
<evidence type="ECO:0000313" key="2">
    <source>
        <dbReference type="EMBL" id="MBG0565941.1"/>
    </source>
</evidence>
<reference evidence="2" key="1">
    <citation type="submission" date="2020-11" db="EMBL/GenBank/DDBJ databases">
        <title>Isolation and identification of active actinomycetes.</title>
        <authorList>
            <person name="Sun X."/>
        </authorList>
    </citation>
    <scope>NUCLEOTIDE SEQUENCE</scope>
    <source>
        <strain evidence="2">NEAU-A11</strain>
    </source>
</reference>
<dbReference type="InterPro" id="IPR029068">
    <property type="entry name" value="Glyas_Bleomycin-R_OHBP_Dase"/>
</dbReference>
<dbReference type="EMBL" id="JADQTO010000017">
    <property type="protein sequence ID" value="MBG0565941.1"/>
    <property type="molecule type" value="Genomic_DNA"/>
</dbReference>
<dbReference type="Proteomes" id="UP000598146">
    <property type="component" value="Unassembled WGS sequence"/>
</dbReference>
<evidence type="ECO:0000313" key="3">
    <source>
        <dbReference type="Proteomes" id="UP000598146"/>
    </source>
</evidence>
<comment type="caution">
    <text evidence="2">The sequence shown here is derived from an EMBL/GenBank/DDBJ whole genome shotgun (WGS) entry which is preliminary data.</text>
</comment>
<protein>
    <recommendedName>
        <fullName evidence="1">Glyoxalase-like domain-containing protein</fullName>
    </recommendedName>
</protein>
<dbReference type="PANTHER" id="PTHR35908:SF1">
    <property type="entry name" value="CONSERVED PROTEIN"/>
    <property type="match status" value="1"/>
</dbReference>
<keyword evidence="3" id="KW-1185">Reference proteome</keyword>
<sequence>MTVRWVTGFLDTPSRDAEPFWLAVTGTALSSRRGPGGAFATLIPAAGDACLRVQVVADPPARGHLDLHVDDVEQAAAVVTGLGAVVTYAEDGLVVLRSPAGIAFCLVRWEGERVRPGSVRWPGGQSSLVDQVSLDIPAAVYVREAAFWAAVTGWRSRASDMPEFSFLEPDPALPLRLLLQRTGGERAGVHLDFACDDVDTEVARHVALGAVVVRRVAGSWTTLRDPAGREYCVTARSPAGW</sequence>
<organism evidence="2 3">
    <name type="scientific">Actinoplanes aureus</name>
    <dbReference type="NCBI Taxonomy" id="2792083"/>
    <lineage>
        <taxon>Bacteria</taxon>
        <taxon>Bacillati</taxon>
        <taxon>Actinomycetota</taxon>
        <taxon>Actinomycetes</taxon>
        <taxon>Micromonosporales</taxon>
        <taxon>Micromonosporaceae</taxon>
        <taxon>Actinoplanes</taxon>
    </lineage>
</organism>
<dbReference type="Pfam" id="PF18029">
    <property type="entry name" value="Glyoxalase_6"/>
    <property type="match status" value="2"/>
</dbReference>
<dbReference type="Gene3D" id="3.10.180.10">
    <property type="entry name" value="2,3-Dihydroxybiphenyl 1,2-Dioxygenase, domain 1"/>
    <property type="match status" value="2"/>
</dbReference>
<proteinExistence type="predicted"/>
<dbReference type="AlphaFoldDB" id="A0A931CET4"/>
<dbReference type="InterPro" id="IPR041581">
    <property type="entry name" value="Glyoxalase_6"/>
</dbReference>
<dbReference type="CDD" id="cd06587">
    <property type="entry name" value="VOC"/>
    <property type="match status" value="1"/>
</dbReference>
<evidence type="ECO:0000259" key="1">
    <source>
        <dbReference type="Pfam" id="PF18029"/>
    </source>
</evidence>